<feature type="region of interest" description="Disordered" evidence="1">
    <location>
        <begin position="272"/>
        <end position="299"/>
    </location>
</feature>
<dbReference type="AlphaFoldDB" id="A0AAV7S8Q7"/>
<evidence type="ECO:0000313" key="4">
    <source>
        <dbReference type="Proteomes" id="UP001066276"/>
    </source>
</evidence>
<organism evidence="3 4">
    <name type="scientific">Pleurodeles waltl</name>
    <name type="common">Iberian ribbed newt</name>
    <dbReference type="NCBI Taxonomy" id="8319"/>
    <lineage>
        <taxon>Eukaryota</taxon>
        <taxon>Metazoa</taxon>
        <taxon>Chordata</taxon>
        <taxon>Craniata</taxon>
        <taxon>Vertebrata</taxon>
        <taxon>Euteleostomi</taxon>
        <taxon>Amphibia</taxon>
        <taxon>Batrachia</taxon>
        <taxon>Caudata</taxon>
        <taxon>Salamandroidea</taxon>
        <taxon>Salamandridae</taxon>
        <taxon>Pleurodelinae</taxon>
        <taxon>Pleurodeles</taxon>
    </lineage>
</organism>
<evidence type="ECO:0000313" key="3">
    <source>
        <dbReference type="EMBL" id="KAJ1159423.1"/>
    </source>
</evidence>
<reference evidence="3" key="1">
    <citation type="journal article" date="2022" name="bioRxiv">
        <title>Sequencing and chromosome-scale assembly of the giantPleurodeles waltlgenome.</title>
        <authorList>
            <person name="Brown T."/>
            <person name="Elewa A."/>
            <person name="Iarovenko S."/>
            <person name="Subramanian E."/>
            <person name="Araus A.J."/>
            <person name="Petzold A."/>
            <person name="Susuki M."/>
            <person name="Suzuki K.-i.T."/>
            <person name="Hayashi T."/>
            <person name="Toyoda A."/>
            <person name="Oliveira C."/>
            <person name="Osipova E."/>
            <person name="Leigh N.D."/>
            <person name="Simon A."/>
            <person name="Yun M.H."/>
        </authorList>
    </citation>
    <scope>NUCLEOTIDE SEQUENCE</scope>
    <source>
        <strain evidence="3">20211129_DDA</strain>
        <tissue evidence="3">Liver</tissue>
    </source>
</reference>
<accession>A0AAV7S8Q7</accession>
<feature type="region of interest" description="Disordered" evidence="1">
    <location>
        <begin position="28"/>
        <end position="98"/>
    </location>
</feature>
<dbReference type="Proteomes" id="UP001066276">
    <property type="component" value="Chromosome 5"/>
</dbReference>
<dbReference type="EMBL" id="JANPWB010000009">
    <property type="protein sequence ID" value="KAJ1159423.1"/>
    <property type="molecule type" value="Genomic_DNA"/>
</dbReference>
<sequence>MSHAVMKIAVWFALLGFNNKTWHTQSLRSAESEAAGDQERPGGLYPGGEVRGGPRQHRKHTDPRQHLPESHRTGTGVSQKRPMQHYEKGSHTAGEPLRELCVTGRRAGSWSFNMHEDLGGMMPTSLGSCKGRSAWEYCTAWAGNGLLHPSWTVGREEHKKHFSSPPVMQDPRSSAGEGIHAAGCRCRWCLQKQGSDSFTPREIPSSFWCRLKTSCPQRMHDWANVAVAGRSCGYNVADGVFLLCCRLPGPGASRCSFFGQKSKWRVQRIPTGVLQSESEEPPKGETLNSPERGLGHLAG</sequence>
<keyword evidence="4" id="KW-1185">Reference proteome</keyword>
<evidence type="ECO:0000256" key="2">
    <source>
        <dbReference type="SAM" id="SignalP"/>
    </source>
</evidence>
<name>A0AAV7S8Q7_PLEWA</name>
<gene>
    <name evidence="3" type="ORF">NDU88_012089</name>
</gene>
<protein>
    <submittedName>
        <fullName evidence="3">Uncharacterized protein</fullName>
    </submittedName>
</protein>
<comment type="caution">
    <text evidence="3">The sequence shown here is derived from an EMBL/GenBank/DDBJ whole genome shotgun (WGS) entry which is preliminary data.</text>
</comment>
<evidence type="ECO:0000256" key="1">
    <source>
        <dbReference type="SAM" id="MobiDB-lite"/>
    </source>
</evidence>
<feature type="chain" id="PRO_5043989591" evidence="2">
    <location>
        <begin position="24"/>
        <end position="299"/>
    </location>
</feature>
<feature type="compositionally biased region" description="Basic and acidic residues" evidence="1">
    <location>
        <begin position="62"/>
        <end position="72"/>
    </location>
</feature>
<keyword evidence="2" id="KW-0732">Signal</keyword>
<proteinExistence type="predicted"/>
<feature type="signal peptide" evidence="2">
    <location>
        <begin position="1"/>
        <end position="23"/>
    </location>
</feature>